<proteinExistence type="predicted"/>
<dbReference type="PANTHER" id="PTHR34183">
    <property type="entry name" value="ENDOLYTIC PEPTIDOGLYCAN TRANSGLYCOSYLASE RLPA"/>
    <property type="match status" value="1"/>
</dbReference>
<gene>
    <name evidence="4" type="ORF">A3A97_04320</name>
</gene>
<dbReference type="Pfam" id="PF03330">
    <property type="entry name" value="DPBB_1"/>
    <property type="match status" value="1"/>
</dbReference>
<dbReference type="PROSITE" id="PS51109">
    <property type="entry name" value="G5"/>
    <property type="match status" value="1"/>
</dbReference>
<dbReference type="Proteomes" id="UP000176951">
    <property type="component" value="Unassembled WGS sequence"/>
</dbReference>
<sequence length="307" mass="33463">MPVVLFLAGFFAAINILAAEPPSDDLNLPIYAISVVEQGIAYSAEAESGATIGQILEKNGFKTSNSDIISHSSEEAVVPGDTIYIYHATPVTVVDGGVRSETFTLANTVASLINEKGIILNEIDILTPSENTNIKTGLVVKIKRRVIEKTTEVLEVPFKKISSQDPETSYGKVTITKPGILGKKEVEFEVLKEDGKTIKKKQLKETILEQSQAQEESIGSRILIGKTDEALGSWYHAFPGMYAASTTYPRKSFVRVTNLDNNKSVIVKINDYGPTIPGRIIDLEATAFKKLSPLSRGVIPVRVEQIL</sequence>
<feature type="chain" id="PRO_5009583929" description="G5 domain-containing protein" evidence="2">
    <location>
        <begin position="19"/>
        <end position="307"/>
    </location>
</feature>
<dbReference type="Pfam" id="PF03990">
    <property type="entry name" value="DUF348"/>
    <property type="match status" value="1"/>
</dbReference>
<dbReference type="PANTHER" id="PTHR34183:SF1">
    <property type="entry name" value="ENDOLYTIC PEPTIDOGLYCAN TRANSGLYCOSYLASE RLPA"/>
    <property type="match status" value="1"/>
</dbReference>
<dbReference type="InterPro" id="IPR036908">
    <property type="entry name" value="RlpA-like_sf"/>
</dbReference>
<evidence type="ECO:0000259" key="3">
    <source>
        <dbReference type="PROSITE" id="PS51109"/>
    </source>
</evidence>
<dbReference type="SMART" id="SM01208">
    <property type="entry name" value="G5"/>
    <property type="match status" value="1"/>
</dbReference>
<dbReference type="InterPro" id="IPR009009">
    <property type="entry name" value="RlpA-like_DPBB"/>
</dbReference>
<name>A0A1G2PTE3_9BACT</name>
<dbReference type="Gene3D" id="2.40.40.10">
    <property type="entry name" value="RlpA-like domain"/>
    <property type="match status" value="1"/>
</dbReference>
<dbReference type="EMBL" id="MHSW01000020">
    <property type="protein sequence ID" value="OHA51610.1"/>
    <property type="molecule type" value="Genomic_DNA"/>
</dbReference>
<accession>A0A1G2PTE3</accession>
<dbReference type="Gene3D" id="2.20.230.10">
    <property type="entry name" value="Resuscitation-promoting factor rpfb"/>
    <property type="match status" value="1"/>
</dbReference>
<protein>
    <recommendedName>
        <fullName evidence="3">G5 domain-containing protein</fullName>
    </recommendedName>
</protein>
<evidence type="ECO:0000256" key="2">
    <source>
        <dbReference type="SAM" id="SignalP"/>
    </source>
</evidence>
<evidence type="ECO:0000313" key="4">
    <source>
        <dbReference type="EMBL" id="OHA51610.1"/>
    </source>
</evidence>
<dbReference type="CDD" id="cd22268">
    <property type="entry name" value="DPBB_RlpA-like"/>
    <property type="match status" value="1"/>
</dbReference>
<evidence type="ECO:0000256" key="1">
    <source>
        <dbReference type="ARBA" id="ARBA00022729"/>
    </source>
</evidence>
<reference evidence="4 5" key="1">
    <citation type="journal article" date="2016" name="Nat. Commun.">
        <title>Thousands of microbial genomes shed light on interconnected biogeochemical processes in an aquifer system.</title>
        <authorList>
            <person name="Anantharaman K."/>
            <person name="Brown C.T."/>
            <person name="Hug L.A."/>
            <person name="Sharon I."/>
            <person name="Castelle C.J."/>
            <person name="Probst A.J."/>
            <person name="Thomas B.C."/>
            <person name="Singh A."/>
            <person name="Wilkins M.J."/>
            <person name="Karaoz U."/>
            <person name="Brodie E.L."/>
            <person name="Williams K.H."/>
            <person name="Hubbard S.S."/>
            <person name="Banfield J.F."/>
        </authorList>
    </citation>
    <scope>NUCLEOTIDE SEQUENCE [LARGE SCALE GENOMIC DNA]</scope>
</reference>
<dbReference type="InterPro" id="IPR011098">
    <property type="entry name" value="G5_dom"/>
</dbReference>
<comment type="caution">
    <text evidence="4">The sequence shown here is derived from an EMBL/GenBank/DDBJ whole genome shotgun (WGS) entry which is preliminary data.</text>
</comment>
<evidence type="ECO:0000313" key="5">
    <source>
        <dbReference type="Proteomes" id="UP000176951"/>
    </source>
</evidence>
<dbReference type="SUPFAM" id="SSF50685">
    <property type="entry name" value="Barwin-like endoglucanases"/>
    <property type="match status" value="1"/>
</dbReference>
<feature type="signal peptide" evidence="2">
    <location>
        <begin position="1"/>
        <end position="18"/>
    </location>
</feature>
<keyword evidence="1 2" id="KW-0732">Signal</keyword>
<organism evidence="4 5">
    <name type="scientific">Candidatus Terrybacteria bacterium RIFCSPLOWO2_01_FULL_40_23</name>
    <dbReference type="NCBI Taxonomy" id="1802366"/>
    <lineage>
        <taxon>Bacteria</taxon>
        <taxon>Candidatus Terryibacteriota</taxon>
    </lineage>
</organism>
<feature type="domain" description="G5" evidence="3">
    <location>
        <begin position="142"/>
        <end position="222"/>
    </location>
</feature>
<dbReference type="InterPro" id="IPR007137">
    <property type="entry name" value="DUF348"/>
</dbReference>
<dbReference type="Pfam" id="PF07501">
    <property type="entry name" value="G5"/>
    <property type="match status" value="1"/>
</dbReference>
<dbReference type="AlphaFoldDB" id="A0A1G2PTE3"/>